<feature type="compositionally biased region" description="Basic and acidic residues" evidence="1">
    <location>
        <begin position="83"/>
        <end position="100"/>
    </location>
</feature>
<protein>
    <submittedName>
        <fullName evidence="2">Uncharacterized protein</fullName>
    </submittedName>
</protein>
<sequence length="140" mass="15707">MDDWSPDDICSTAEPYSTTSNGSAPMLDDSHPYFLVPLAQLVAEGFEQSIDNLAKRLGDAVLFNDVGQRCVTRATAASLFADRAAKQEIERRKRAEANAERRRRRAEQRQQRHEAQRATPPPRPGLPAALATAEYDPERW</sequence>
<gene>
    <name evidence="2" type="ORF">BZL30_1973</name>
</gene>
<dbReference type="Proteomes" id="UP000189229">
    <property type="component" value="Unassembled WGS sequence"/>
</dbReference>
<reference evidence="2 3" key="1">
    <citation type="submission" date="2017-02" db="EMBL/GenBank/DDBJ databases">
        <title>Complete genome sequences of Mycobacterium kansasii strains isolated from rhesus macaques.</title>
        <authorList>
            <person name="Panda A."/>
            <person name="Nagaraj S."/>
            <person name="Zhao X."/>
            <person name="Tettelin H."/>
            <person name="Detolla L.J."/>
        </authorList>
    </citation>
    <scope>NUCLEOTIDE SEQUENCE [LARGE SCALE GENOMIC DNA]</scope>
    <source>
        <strain evidence="2 3">11-3813</strain>
    </source>
</reference>
<evidence type="ECO:0000313" key="2">
    <source>
        <dbReference type="EMBL" id="OOK78271.1"/>
    </source>
</evidence>
<evidence type="ECO:0000313" key="3">
    <source>
        <dbReference type="Proteomes" id="UP000189229"/>
    </source>
</evidence>
<organism evidence="2 3">
    <name type="scientific">Mycobacterium kansasii</name>
    <dbReference type="NCBI Taxonomy" id="1768"/>
    <lineage>
        <taxon>Bacteria</taxon>
        <taxon>Bacillati</taxon>
        <taxon>Actinomycetota</taxon>
        <taxon>Actinomycetes</taxon>
        <taxon>Mycobacteriales</taxon>
        <taxon>Mycobacteriaceae</taxon>
        <taxon>Mycobacterium</taxon>
    </lineage>
</organism>
<feature type="region of interest" description="Disordered" evidence="1">
    <location>
        <begin position="82"/>
        <end position="140"/>
    </location>
</feature>
<proteinExistence type="predicted"/>
<feature type="compositionally biased region" description="Basic and acidic residues" evidence="1">
    <location>
        <begin position="107"/>
        <end position="116"/>
    </location>
</feature>
<accession>A0A1V3XIJ8</accession>
<feature type="compositionally biased region" description="Polar residues" evidence="1">
    <location>
        <begin position="14"/>
        <end position="23"/>
    </location>
</feature>
<dbReference type="EMBL" id="MVBM01000002">
    <property type="protein sequence ID" value="OOK78271.1"/>
    <property type="molecule type" value="Genomic_DNA"/>
</dbReference>
<name>A0A1V3XIJ8_MYCKA</name>
<comment type="caution">
    <text evidence="2">The sequence shown here is derived from an EMBL/GenBank/DDBJ whole genome shotgun (WGS) entry which is preliminary data.</text>
</comment>
<feature type="region of interest" description="Disordered" evidence="1">
    <location>
        <begin position="1"/>
        <end position="24"/>
    </location>
</feature>
<dbReference type="AlphaFoldDB" id="A0A1V3XIJ8"/>
<evidence type="ECO:0000256" key="1">
    <source>
        <dbReference type="SAM" id="MobiDB-lite"/>
    </source>
</evidence>